<organism evidence="1 2">
    <name type="scientific">Angiostrongylus cantonensis</name>
    <name type="common">Rat lungworm</name>
    <dbReference type="NCBI Taxonomy" id="6313"/>
    <lineage>
        <taxon>Eukaryota</taxon>
        <taxon>Metazoa</taxon>
        <taxon>Ecdysozoa</taxon>
        <taxon>Nematoda</taxon>
        <taxon>Chromadorea</taxon>
        <taxon>Rhabditida</taxon>
        <taxon>Rhabditina</taxon>
        <taxon>Rhabditomorpha</taxon>
        <taxon>Strongyloidea</taxon>
        <taxon>Metastrongylidae</taxon>
        <taxon>Angiostrongylus</taxon>
    </lineage>
</organism>
<evidence type="ECO:0000313" key="1">
    <source>
        <dbReference type="Proteomes" id="UP000035642"/>
    </source>
</evidence>
<sequence length="116" mass="13085">MDNSVKDPSEYTSKQLKSSEFYRNGEQRTITTQFKLSMHSIEYNPENVRKVQYYSIPDPLSFGNHYTLSATIIALSGKFAQLAVPIPNSLVAEAGVYFLCILADIWPDANPPAYPY</sequence>
<dbReference type="WBParaSite" id="ACAC_0000891401-mRNA-1">
    <property type="protein sequence ID" value="ACAC_0000891401-mRNA-1"/>
    <property type="gene ID" value="ACAC_0000891401"/>
</dbReference>
<protein>
    <submittedName>
        <fullName evidence="2">Calpain_III domain-containing protein</fullName>
    </submittedName>
</protein>
<accession>A0A0K0DDS2</accession>
<dbReference type="Proteomes" id="UP000035642">
    <property type="component" value="Unassembled WGS sequence"/>
</dbReference>
<reference evidence="2" key="2">
    <citation type="submission" date="2017-02" db="UniProtKB">
        <authorList>
            <consortium name="WormBaseParasite"/>
        </authorList>
    </citation>
    <scope>IDENTIFICATION</scope>
</reference>
<evidence type="ECO:0000313" key="2">
    <source>
        <dbReference type="WBParaSite" id="ACAC_0000891401-mRNA-1"/>
    </source>
</evidence>
<keyword evidence="1" id="KW-1185">Reference proteome</keyword>
<proteinExistence type="predicted"/>
<dbReference type="AlphaFoldDB" id="A0A0K0DDS2"/>
<name>A0A0K0DDS2_ANGCA</name>
<reference evidence="1" key="1">
    <citation type="submission" date="2012-09" db="EMBL/GenBank/DDBJ databases">
        <authorList>
            <person name="Martin A.A."/>
        </authorList>
    </citation>
    <scope>NUCLEOTIDE SEQUENCE</scope>
</reference>